<keyword evidence="8" id="KW-1185">Reference proteome</keyword>
<evidence type="ECO:0000259" key="6">
    <source>
        <dbReference type="Pfam" id="PF07298"/>
    </source>
</evidence>
<dbReference type="InterPro" id="IPR009915">
    <property type="entry name" value="NnrU_dom"/>
</dbReference>
<evidence type="ECO:0000256" key="1">
    <source>
        <dbReference type="ARBA" id="ARBA00004141"/>
    </source>
</evidence>
<evidence type="ECO:0000256" key="4">
    <source>
        <dbReference type="ARBA" id="ARBA00023136"/>
    </source>
</evidence>
<evidence type="ECO:0000256" key="5">
    <source>
        <dbReference type="SAM" id="Phobius"/>
    </source>
</evidence>
<evidence type="ECO:0000256" key="2">
    <source>
        <dbReference type="ARBA" id="ARBA00022692"/>
    </source>
</evidence>
<gene>
    <name evidence="7" type="ORF">FMM02_10810</name>
</gene>
<feature type="transmembrane region" description="Helical" evidence="5">
    <location>
        <begin position="75"/>
        <end position="94"/>
    </location>
</feature>
<evidence type="ECO:0000313" key="7">
    <source>
        <dbReference type="EMBL" id="QDP20398.1"/>
    </source>
</evidence>
<feature type="transmembrane region" description="Helical" evidence="5">
    <location>
        <begin position="143"/>
        <end position="161"/>
    </location>
</feature>
<dbReference type="KEGG" id="sxa:FMM02_10810"/>
<dbReference type="Proteomes" id="UP000321857">
    <property type="component" value="Chromosome"/>
</dbReference>
<feature type="transmembrane region" description="Helical" evidence="5">
    <location>
        <begin position="6"/>
        <end position="25"/>
    </location>
</feature>
<dbReference type="OrthoDB" id="7828645at2"/>
<sequence length="227" mass="24488">MSWHGVLILALAAFIGTHFLLSHPLRAPLVAWVGEKAFAGIYSLVALITFAWAMWAYPLASAEAPQLLWDAGRAGFAAGTVLMWLGSVLFMGSLRRNPAFPQPGKRVASIGVPRGVFAITRHPMMWGFALWAVTHIIVNPTPASVILSVAIAFLALAGSVMQDVKKRKLLGGTWVAWQEKTSFIPYGRGFRSADGFALVTGTLLWLGATWAHGALGYREAGIWAFVG</sequence>
<accession>A0A516IU22</accession>
<comment type="subcellular location">
    <subcellularLocation>
        <location evidence="1">Membrane</location>
        <topology evidence="1">Multi-pass membrane protein</topology>
    </subcellularLocation>
</comment>
<keyword evidence="4 5" id="KW-0472">Membrane</keyword>
<protein>
    <submittedName>
        <fullName evidence="7">MFS transporter</fullName>
    </submittedName>
</protein>
<dbReference type="Pfam" id="PF07298">
    <property type="entry name" value="NnrU"/>
    <property type="match status" value="1"/>
</dbReference>
<name>A0A516IU22_9SPHN</name>
<dbReference type="Gene3D" id="1.20.120.1630">
    <property type="match status" value="1"/>
</dbReference>
<keyword evidence="2 5" id="KW-0812">Transmembrane</keyword>
<evidence type="ECO:0000313" key="8">
    <source>
        <dbReference type="Proteomes" id="UP000321857"/>
    </source>
</evidence>
<proteinExistence type="predicted"/>
<dbReference type="RefSeq" id="WP_147494846.1">
    <property type="nucleotide sequence ID" value="NZ_CP041659.1"/>
</dbReference>
<feature type="transmembrane region" description="Helical" evidence="5">
    <location>
        <begin position="37"/>
        <end position="55"/>
    </location>
</feature>
<feature type="domain" description="NnrU" evidence="6">
    <location>
        <begin position="6"/>
        <end position="216"/>
    </location>
</feature>
<keyword evidence="3 5" id="KW-1133">Transmembrane helix</keyword>
<dbReference type="EMBL" id="CP041659">
    <property type="protein sequence ID" value="QDP20398.1"/>
    <property type="molecule type" value="Genomic_DNA"/>
</dbReference>
<evidence type="ECO:0000256" key="3">
    <source>
        <dbReference type="ARBA" id="ARBA00022989"/>
    </source>
</evidence>
<reference evidence="7 8" key="1">
    <citation type="submission" date="2019-07" db="EMBL/GenBank/DDBJ databases">
        <title>Sphingomonas AE3 Genome sequencing and assembly.</title>
        <authorList>
            <person name="Kim H."/>
        </authorList>
    </citation>
    <scope>NUCLEOTIDE SEQUENCE [LARGE SCALE GENOMIC DNA]</scope>
    <source>
        <strain evidence="7 8">AE3</strain>
    </source>
</reference>
<organism evidence="7 8">
    <name type="scientific">Sphingomonas xanthus</name>
    <dbReference type="NCBI Taxonomy" id="2594473"/>
    <lineage>
        <taxon>Bacteria</taxon>
        <taxon>Pseudomonadati</taxon>
        <taxon>Pseudomonadota</taxon>
        <taxon>Alphaproteobacteria</taxon>
        <taxon>Sphingomonadales</taxon>
        <taxon>Sphingomonadaceae</taxon>
        <taxon>Sphingomonas</taxon>
    </lineage>
</organism>
<dbReference type="AlphaFoldDB" id="A0A516IU22"/>
<dbReference type="GO" id="GO:0016020">
    <property type="term" value="C:membrane"/>
    <property type="evidence" value="ECO:0007669"/>
    <property type="project" value="UniProtKB-SubCell"/>
</dbReference>